<keyword evidence="3" id="KW-0812">Transmembrane</keyword>
<keyword evidence="3" id="KW-0472">Membrane</keyword>
<feature type="region of interest" description="Disordered" evidence="2">
    <location>
        <begin position="122"/>
        <end position="142"/>
    </location>
</feature>
<keyword evidence="3" id="KW-1133">Transmembrane helix</keyword>
<reference evidence="5 6" key="1">
    <citation type="submission" date="2020-11" db="EMBL/GenBank/DDBJ databases">
        <title>Kefir isolates.</title>
        <authorList>
            <person name="Marcisauskas S."/>
            <person name="Kim Y."/>
            <person name="Blasche S."/>
        </authorList>
    </citation>
    <scope>NUCLEOTIDE SEQUENCE [LARGE SCALE GENOMIC DNA]</scope>
    <source>
        <strain evidence="5 6">KR</strain>
    </source>
</reference>
<dbReference type="Pfam" id="PF00226">
    <property type="entry name" value="DnaJ"/>
    <property type="match status" value="1"/>
</dbReference>
<feature type="region of interest" description="Disordered" evidence="2">
    <location>
        <begin position="247"/>
        <end position="266"/>
    </location>
</feature>
<feature type="compositionally biased region" description="Basic residues" evidence="2">
    <location>
        <begin position="381"/>
        <end position="390"/>
    </location>
</feature>
<evidence type="ECO:0000313" key="5">
    <source>
        <dbReference type="EMBL" id="KAG0655677.1"/>
    </source>
</evidence>
<dbReference type="InterPro" id="IPR036869">
    <property type="entry name" value="J_dom_sf"/>
</dbReference>
<dbReference type="InterPro" id="IPR001623">
    <property type="entry name" value="DnaJ_domain"/>
</dbReference>
<proteinExistence type="predicted"/>
<feature type="compositionally biased region" description="Basic residues" evidence="2">
    <location>
        <begin position="403"/>
        <end position="416"/>
    </location>
</feature>
<dbReference type="PROSITE" id="PS00636">
    <property type="entry name" value="DNAJ_1"/>
    <property type="match status" value="1"/>
</dbReference>
<protein>
    <recommendedName>
        <fullName evidence="4">J domain-containing protein</fullName>
    </recommendedName>
</protein>
<name>A0A9P6VU04_RHOMI</name>
<dbReference type="GO" id="GO:0042026">
    <property type="term" value="P:protein refolding"/>
    <property type="evidence" value="ECO:0007669"/>
    <property type="project" value="TreeGrafter"/>
</dbReference>
<evidence type="ECO:0000313" key="6">
    <source>
        <dbReference type="Proteomes" id="UP000777482"/>
    </source>
</evidence>
<dbReference type="CDD" id="cd06257">
    <property type="entry name" value="DnaJ"/>
    <property type="match status" value="1"/>
</dbReference>
<keyword evidence="1" id="KW-0143">Chaperone</keyword>
<sequence length="416" mass="44898">MYKSLSQCTCGRAVRSSSAAPNSRRHFAESTSSATKTTPRRIVASIWPAQPVFGTHSTRSRTFTSSVPVRAAVVDDNPLPFPKKANPSPFEIFHLPRDKRLSPKEVKGRYLELVKLYHPDRRAARAADRSAPAKGKGKSAADDDHEFKAIVAAYELLSDPKRRETYLRTGFGWGGSGRSGAGGGYGGGGGPASPWSQSTAEYHFRRGRPMSSRTGGRYSGTYDHWAWHAASGHYNGWSDPFNPHFRADEAPRGGGGGGGGMAAGSSSASAGWDGQGLFGRNGAVFLALMSITLFLTPLSAWYAVPTAPPGLDPFAPGSDGKLVSELEAEKGGGGGSAWIPRIYDKRHQDAAANLHKARMEARVMGQEKRDALKFDASKRSSALKKWKRSSVGKPGPDTTNSRCPHHRRRDRRHARA</sequence>
<feature type="compositionally biased region" description="Basic and acidic residues" evidence="2">
    <location>
        <begin position="365"/>
        <end position="378"/>
    </location>
</feature>
<feature type="region of interest" description="Disordered" evidence="2">
    <location>
        <begin position="365"/>
        <end position="416"/>
    </location>
</feature>
<organism evidence="5 6">
    <name type="scientific">Rhodotorula mucilaginosa</name>
    <name type="common">Yeast</name>
    <name type="synonym">Rhodotorula rubra</name>
    <dbReference type="NCBI Taxonomy" id="5537"/>
    <lineage>
        <taxon>Eukaryota</taxon>
        <taxon>Fungi</taxon>
        <taxon>Dikarya</taxon>
        <taxon>Basidiomycota</taxon>
        <taxon>Pucciniomycotina</taxon>
        <taxon>Microbotryomycetes</taxon>
        <taxon>Sporidiobolales</taxon>
        <taxon>Sporidiobolaceae</taxon>
        <taxon>Rhodotorula</taxon>
    </lineage>
</organism>
<keyword evidence="6" id="KW-1185">Reference proteome</keyword>
<gene>
    <name evidence="5" type="ORF">C6P46_000766</name>
</gene>
<dbReference type="AlphaFoldDB" id="A0A9P6VU04"/>
<accession>A0A9P6VU04</accession>
<feature type="compositionally biased region" description="Gly residues" evidence="2">
    <location>
        <begin position="252"/>
        <end position="262"/>
    </location>
</feature>
<evidence type="ECO:0000256" key="1">
    <source>
        <dbReference type="ARBA" id="ARBA00023186"/>
    </source>
</evidence>
<dbReference type="PANTHER" id="PTHR43096:SF52">
    <property type="entry name" value="DNAJ HOMOLOG 1, MITOCHONDRIAL-RELATED"/>
    <property type="match status" value="1"/>
</dbReference>
<dbReference type="OrthoDB" id="445556at2759"/>
<dbReference type="PANTHER" id="PTHR43096">
    <property type="entry name" value="DNAJ HOMOLOG 1, MITOCHONDRIAL-RELATED"/>
    <property type="match status" value="1"/>
</dbReference>
<dbReference type="GO" id="GO:0005737">
    <property type="term" value="C:cytoplasm"/>
    <property type="evidence" value="ECO:0007669"/>
    <property type="project" value="TreeGrafter"/>
</dbReference>
<feature type="region of interest" description="Disordered" evidence="2">
    <location>
        <begin position="15"/>
        <end position="39"/>
    </location>
</feature>
<evidence type="ECO:0000259" key="4">
    <source>
        <dbReference type="PROSITE" id="PS50076"/>
    </source>
</evidence>
<comment type="caution">
    <text evidence="5">The sequence shown here is derived from an EMBL/GenBank/DDBJ whole genome shotgun (WGS) entry which is preliminary data.</text>
</comment>
<dbReference type="PROSITE" id="PS50076">
    <property type="entry name" value="DNAJ_2"/>
    <property type="match status" value="1"/>
</dbReference>
<dbReference type="Gene3D" id="1.10.287.110">
    <property type="entry name" value="DnaJ domain"/>
    <property type="match status" value="1"/>
</dbReference>
<dbReference type="SUPFAM" id="SSF46565">
    <property type="entry name" value="Chaperone J-domain"/>
    <property type="match status" value="1"/>
</dbReference>
<dbReference type="EMBL" id="PUHQ01000114">
    <property type="protein sequence ID" value="KAG0655677.1"/>
    <property type="molecule type" value="Genomic_DNA"/>
</dbReference>
<evidence type="ECO:0000256" key="2">
    <source>
        <dbReference type="SAM" id="MobiDB-lite"/>
    </source>
</evidence>
<dbReference type="Proteomes" id="UP000777482">
    <property type="component" value="Unassembled WGS sequence"/>
</dbReference>
<evidence type="ECO:0000256" key="3">
    <source>
        <dbReference type="SAM" id="Phobius"/>
    </source>
</evidence>
<feature type="domain" description="J" evidence="4">
    <location>
        <begin position="88"/>
        <end position="170"/>
    </location>
</feature>
<dbReference type="SMART" id="SM00271">
    <property type="entry name" value="DnaJ"/>
    <property type="match status" value="1"/>
</dbReference>
<dbReference type="InterPro" id="IPR018253">
    <property type="entry name" value="DnaJ_domain_CS"/>
</dbReference>
<feature type="transmembrane region" description="Helical" evidence="3">
    <location>
        <begin position="283"/>
        <end position="304"/>
    </location>
</feature>
<dbReference type="GO" id="GO:0051082">
    <property type="term" value="F:unfolded protein binding"/>
    <property type="evidence" value="ECO:0007669"/>
    <property type="project" value="TreeGrafter"/>
</dbReference>